<keyword evidence="7 9" id="KW-0665">Pyrimidine biosynthesis</keyword>
<dbReference type="PIRSF" id="PIRSF000164">
    <property type="entry name" value="DHO_oxidase"/>
    <property type="match status" value="1"/>
</dbReference>
<organism evidence="11">
    <name type="scientific">Archaeoglobus fulgidus</name>
    <dbReference type="NCBI Taxonomy" id="2234"/>
    <lineage>
        <taxon>Archaea</taxon>
        <taxon>Methanobacteriati</taxon>
        <taxon>Methanobacteriota</taxon>
        <taxon>Archaeoglobi</taxon>
        <taxon>Archaeoglobales</taxon>
        <taxon>Archaeoglobaceae</taxon>
        <taxon>Archaeoglobus</taxon>
    </lineage>
</organism>
<comment type="similarity">
    <text evidence="3 9">Belongs to the dihydroorotate dehydrogenase family. Type 1 subfamily.</text>
</comment>
<feature type="binding site" evidence="9">
    <location>
        <position position="125"/>
    </location>
    <ligand>
        <name>FMN</name>
        <dbReference type="ChEBI" id="CHEBI:58210"/>
    </ligand>
</feature>
<protein>
    <recommendedName>
        <fullName evidence="9">Dihydroorotate dehydrogenase</fullName>
        <shortName evidence="9">DHOD</shortName>
        <shortName evidence="9">DHODase</shortName>
        <shortName evidence="9">DHOdehase</shortName>
        <ecNumber evidence="9">1.3.-.-</ecNumber>
    </recommendedName>
</protein>
<dbReference type="InterPro" id="IPR013785">
    <property type="entry name" value="Aldolase_TIM"/>
</dbReference>
<evidence type="ECO:0000256" key="3">
    <source>
        <dbReference type="ARBA" id="ARBA00008008"/>
    </source>
</evidence>
<dbReference type="GO" id="GO:0005737">
    <property type="term" value="C:cytoplasm"/>
    <property type="evidence" value="ECO:0007669"/>
    <property type="project" value="UniProtKB-SubCell"/>
</dbReference>
<dbReference type="EC" id="1.3.-.-" evidence="9"/>
<dbReference type="InterPro" id="IPR050074">
    <property type="entry name" value="DHO_dehydrogenase"/>
</dbReference>
<dbReference type="CDD" id="cd04740">
    <property type="entry name" value="DHOD_1B_like"/>
    <property type="match status" value="1"/>
</dbReference>
<comment type="subcellular location">
    <subcellularLocation>
        <location evidence="1 9">Cytoplasm</location>
    </subcellularLocation>
</comment>
<dbReference type="NCBIfam" id="TIGR01037">
    <property type="entry name" value="pyrD_sub1_fam"/>
    <property type="match status" value="1"/>
</dbReference>
<evidence type="ECO:0000313" key="11">
    <source>
        <dbReference type="EMBL" id="HFW31427.1"/>
    </source>
</evidence>
<dbReference type="InterPro" id="IPR001295">
    <property type="entry name" value="Dihydroorotate_DH_CS"/>
</dbReference>
<evidence type="ECO:0000256" key="6">
    <source>
        <dbReference type="ARBA" id="ARBA00022643"/>
    </source>
</evidence>
<dbReference type="PROSITE" id="PS00912">
    <property type="entry name" value="DHODEHASE_2"/>
    <property type="match status" value="1"/>
</dbReference>
<dbReference type="InterPro" id="IPR005720">
    <property type="entry name" value="Dihydroorotate_DH_cat"/>
</dbReference>
<keyword evidence="5 9" id="KW-0285">Flavoprotein</keyword>
<evidence type="ECO:0000256" key="8">
    <source>
        <dbReference type="ARBA" id="ARBA00023002"/>
    </source>
</evidence>
<keyword evidence="8 9" id="KW-0560">Oxidoreductase</keyword>
<comment type="catalytic activity">
    <reaction evidence="9">
        <text>(S)-dihydroorotate + A = orotate + AH2</text>
        <dbReference type="Rhea" id="RHEA:18073"/>
        <dbReference type="ChEBI" id="CHEBI:13193"/>
        <dbReference type="ChEBI" id="CHEBI:17499"/>
        <dbReference type="ChEBI" id="CHEBI:30839"/>
        <dbReference type="ChEBI" id="CHEBI:30864"/>
    </reaction>
</comment>
<feature type="binding site" evidence="9">
    <location>
        <begin position="189"/>
        <end position="190"/>
    </location>
    <ligand>
        <name>substrate</name>
    </ligand>
</feature>
<evidence type="ECO:0000259" key="10">
    <source>
        <dbReference type="Pfam" id="PF01180"/>
    </source>
</evidence>
<feature type="binding site" evidence="9">
    <location>
        <begin position="240"/>
        <end position="241"/>
    </location>
    <ligand>
        <name>FMN</name>
        <dbReference type="ChEBI" id="CHEBI:58210"/>
    </ligand>
</feature>
<feature type="binding site" evidence="9">
    <location>
        <position position="125"/>
    </location>
    <ligand>
        <name>substrate</name>
    </ligand>
</feature>
<dbReference type="GO" id="GO:0004152">
    <property type="term" value="F:dihydroorotate dehydrogenase activity"/>
    <property type="evidence" value="ECO:0007669"/>
    <property type="project" value="UniProtKB-UniRule"/>
</dbReference>
<feature type="binding site" evidence="9">
    <location>
        <begin position="262"/>
        <end position="263"/>
    </location>
    <ligand>
        <name>FMN</name>
        <dbReference type="ChEBI" id="CHEBI:58210"/>
    </ligand>
</feature>
<feature type="active site" description="Nucleophile" evidence="9">
    <location>
        <position position="128"/>
    </location>
</feature>
<dbReference type="HAMAP" id="MF_00224">
    <property type="entry name" value="DHO_dh_type1"/>
    <property type="match status" value="1"/>
</dbReference>
<keyword evidence="4 9" id="KW-0963">Cytoplasm</keyword>
<accession>A0A7C3RB00</accession>
<dbReference type="NCBIfam" id="NF005574">
    <property type="entry name" value="PRK07259.1"/>
    <property type="match status" value="1"/>
</dbReference>
<feature type="binding site" evidence="9">
    <location>
        <position position="21"/>
    </location>
    <ligand>
        <name>FMN</name>
        <dbReference type="ChEBI" id="CHEBI:58210"/>
    </ligand>
</feature>
<dbReference type="Gene3D" id="3.20.20.70">
    <property type="entry name" value="Aldolase class I"/>
    <property type="match status" value="1"/>
</dbReference>
<dbReference type="SUPFAM" id="SSF51395">
    <property type="entry name" value="FMN-linked oxidoreductases"/>
    <property type="match status" value="1"/>
</dbReference>
<evidence type="ECO:0000256" key="4">
    <source>
        <dbReference type="ARBA" id="ARBA00022490"/>
    </source>
</evidence>
<comment type="pathway">
    <text evidence="2 9">Pyrimidine metabolism; UMP biosynthesis via de novo pathway.</text>
</comment>
<evidence type="ECO:0000256" key="2">
    <source>
        <dbReference type="ARBA" id="ARBA00004725"/>
    </source>
</evidence>
<dbReference type="PROSITE" id="PS00911">
    <property type="entry name" value="DHODEHASE_1"/>
    <property type="match status" value="1"/>
</dbReference>
<proteinExistence type="inferred from homology"/>
<gene>
    <name evidence="9" type="primary">pyrD</name>
    <name evidence="11" type="ORF">ENW66_00520</name>
</gene>
<feature type="domain" description="Dihydroorotate dehydrogenase catalytic" evidence="10">
    <location>
        <begin position="4"/>
        <end position="279"/>
    </location>
</feature>
<dbReference type="GO" id="GO:0044205">
    <property type="term" value="P:'de novo' UMP biosynthetic process"/>
    <property type="evidence" value="ECO:0007669"/>
    <property type="project" value="UniProtKB-UniRule"/>
</dbReference>
<comment type="function">
    <text evidence="9">Catalyzes the conversion of dihydroorotate to orotate.</text>
</comment>
<dbReference type="Pfam" id="PF01180">
    <property type="entry name" value="DHO_dh"/>
    <property type="match status" value="1"/>
</dbReference>
<dbReference type="EMBL" id="DTLB01000001">
    <property type="protein sequence ID" value="HFW31427.1"/>
    <property type="molecule type" value="Genomic_DNA"/>
</dbReference>
<feature type="binding site" evidence="9">
    <location>
        <position position="163"/>
    </location>
    <ligand>
        <name>FMN</name>
        <dbReference type="ChEBI" id="CHEBI:58210"/>
    </ligand>
</feature>
<dbReference type="GO" id="GO:0006207">
    <property type="term" value="P:'de novo' pyrimidine nucleobase biosynthetic process"/>
    <property type="evidence" value="ECO:0007669"/>
    <property type="project" value="InterPro"/>
</dbReference>
<dbReference type="InterPro" id="IPR012135">
    <property type="entry name" value="Dihydroorotate_DH_1_2"/>
</dbReference>
<dbReference type="UniPathway" id="UPA00070"/>
<dbReference type="InterPro" id="IPR049622">
    <property type="entry name" value="Dihydroorotate_DH_I"/>
</dbReference>
<keyword evidence="6 9" id="KW-0288">FMN</keyword>
<dbReference type="InterPro" id="IPR033888">
    <property type="entry name" value="DHOD_1B"/>
</dbReference>
<name>A0A7C3RB00_ARCFL</name>
<reference evidence="11" key="1">
    <citation type="journal article" date="2020" name="mSystems">
        <title>Genome- and Community-Level Interaction Insights into Carbon Utilization and Element Cycling Functions of Hydrothermarchaeota in Hydrothermal Sediment.</title>
        <authorList>
            <person name="Zhou Z."/>
            <person name="Liu Y."/>
            <person name="Xu W."/>
            <person name="Pan J."/>
            <person name="Luo Z.H."/>
            <person name="Li M."/>
        </authorList>
    </citation>
    <scope>NUCLEOTIDE SEQUENCE [LARGE SCALE GENOMIC DNA]</scope>
    <source>
        <strain evidence="11">SpSt-87</strain>
    </source>
</reference>
<feature type="binding site" evidence="9">
    <location>
        <begin position="68"/>
        <end position="72"/>
    </location>
    <ligand>
        <name>substrate</name>
    </ligand>
</feature>
<feature type="binding site" evidence="9">
    <location>
        <position position="44"/>
    </location>
    <ligand>
        <name>substrate</name>
    </ligand>
</feature>
<dbReference type="PANTHER" id="PTHR48109:SF1">
    <property type="entry name" value="DIHYDROOROTATE DEHYDROGENASE (FUMARATE)"/>
    <property type="match status" value="1"/>
</dbReference>
<evidence type="ECO:0000256" key="9">
    <source>
        <dbReference type="HAMAP-Rule" id="MF_00224"/>
    </source>
</evidence>
<evidence type="ECO:0000256" key="7">
    <source>
        <dbReference type="ARBA" id="ARBA00022975"/>
    </source>
</evidence>
<evidence type="ECO:0000256" key="1">
    <source>
        <dbReference type="ARBA" id="ARBA00004496"/>
    </source>
</evidence>
<evidence type="ECO:0000256" key="5">
    <source>
        <dbReference type="ARBA" id="ARBA00022630"/>
    </source>
</evidence>
<comment type="caution">
    <text evidence="11">The sequence shown here is derived from an EMBL/GenBank/DDBJ whole genome shotgun (WGS) entry which is preliminary data.</text>
</comment>
<dbReference type="PANTHER" id="PTHR48109">
    <property type="entry name" value="DIHYDROOROTATE DEHYDROGENASE (QUINONE), MITOCHONDRIAL-RELATED"/>
    <property type="match status" value="1"/>
</dbReference>
<feature type="binding site" evidence="9">
    <location>
        <begin position="44"/>
        <end position="45"/>
    </location>
    <ligand>
        <name>FMN</name>
        <dbReference type="ChEBI" id="CHEBI:58210"/>
    </ligand>
</feature>
<dbReference type="AlphaFoldDB" id="A0A7C3RB00"/>
<dbReference type="InterPro" id="IPR024920">
    <property type="entry name" value="Dihydroorotate_DH_1"/>
</dbReference>
<feature type="binding site" evidence="9">
    <location>
        <position position="214"/>
    </location>
    <ligand>
        <name>FMN</name>
        <dbReference type="ChEBI" id="CHEBI:58210"/>
    </ligand>
</feature>
<comment type="caution">
    <text evidence="9">Lacks conserved residue(s) required for the propagation of feature annotation.</text>
</comment>
<sequence length="302" mass="32232">MNPLETEIAGLRMKNPLMLASGVLGSKVHSLNLIARDAGAVVAKSVGLKEREGYRNPTVINWKCGLINAVGLASPAARDFAEELKDYTNEAPLIVSLYGYSADEFLELASIFDSALPYLHGYELNLSCPHVKGAGIDLGMDTELSAEIVEELKRKTGNPVFAKISALHDYIRLAKALEDAGIDGIVISNTLRGMRIDILSGKPVLSNISGGVSGPAIKPVALKCVYDLYKEVEVPVIGCGGITSFEDVLEFIMAGAKAVQIGSAVYYSHRIFYSLKESLIAFARAKGCTISDLVGIAHNSTG</sequence>
<comment type="cofactor">
    <cofactor evidence="9">
        <name>FMN</name>
        <dbReference type="ChEBI" id="CHEBI:58210"/>
    </cofactor>
    <text evidence="9">Binds 1 FMN per subunit.</text>
</comment>